<evidence type="ECO:0000313" key="1">
    <source>
        <dbReference type="EMBL" id="KJL35143.1"/>
    </source>
</evidence>
<name>A0A0F0LPQ4_9MICO</name>
<gene>
    <name evidence="1" type="ORF">RS86_00526</name>
</gene>
<dbReference type="EMBL" id="JYIX01000024">
    <property type="protein sequence ID" value="KJL35143.1"/>
    <property type="molecule type" value="Genomic_DNA"/>
</dbReference>
<proteinExistence type="predicted"/>
<evidence type="ECO:0000313" key="2">
    <source>
        <dbReference type="Proteomes" id="UP000033740"/>
    </source>
</evidence>
<dbReference type="Proteomes" id="UP000033740">
    <property type="component" value="Unassembled WGS sequence"/>
</dbReference>
<sequence length="72" mass="8517">MRFLHKLSNNFLRTARPVQLGHRALMFQQMNENPEQNKHAFEVSPLVEENSWVIPPALRLIKVRVYDRSDSD</sequence>
<dbReference type="PATRIC" id="fig|582680.6.peg.541"/>
<comment type="caution">
    <text evidence="1">The sequence shown here is derived from an EMBL/GenBank/DDBJ whole genome shotgun (WGS) entry which is preliminary data.</text>
</comment>
<organism evidence="1 2">
    <name type="scientific">Microbacterium azadirachtae</name>
    <dbReference type="NCBI Taxonomy" id="582680"/>
    <lineage>
        <taxon>Bacteria</taxon>
        <taxon>Bacillati</taxon>
        <taxon>Actinomycetota</taxon>
        <taxon>Actinomycetes</taxon>
        <taxon>Micrococcales</taxon>
        <taxon>Microbacteriaceae</taxon>
        <taxon>Microbacterium</taxon>
    </lineage>
</organism>
<accession>A0A0F0LPQ4</accession>
<dbReference type="AlphaFoldDB" id="A0A0F0LPQ4"/>
<protein>
    <submittedName>
        <fullName evidence="1">Uncharacterized protein</fullName>
    </submittedName>
</protein>
<keyword evidence="2" id="KW-1185">Reference proteome</keyword>
<reference evidence="1 2" key="1">
    <citation type="submission" date="2015-02" db="EMBL/GenBank/DDBJ databases">
        <title>Draft genome sequences of ten Microbacterium spp. with emphasis on heavy metal contaminated environments.</title>
        <authorList>
            <person name="Corretto E."/>
        </authorList>
    </citation>
    <scope>NUCLEOTIDE SEQUENCE [LARGE SCALE GENOMIC DNA]</scope>
    <source>
        <strain evidence="1 2">ARN176</strain>
    </source>
</reference>